<dbReference type="Proteomes" id="UP000023435">
    <property type="component" value="Unassembled WGS sequence"/>
</dbReference>
<evidence type="ECO:0000313" key="5">
    <source>
        <dbReference type="EMBL" id="KWS06277.1"/>
    </source>
</evidence>
<dbReference type="PANTHER" id="PTHR32305">
    <property type="match status" value="1"/>
</dbReference>
<evidence type="ECO:0000313" key="6">
    <source>
        <dbReference type="Proteomes" id="UP000023435"/>
    </source>
</evidence>
<organism evidence="5 6">
    <name type="scientific">Lysobacter capsici AZ78</name>
    <dbReference type="NCBI Taxonomy" id="1444315"/>
    <lineage>
        <taxon>Bacteria</taxon>
        <taxon>Pseudomonadati</taxon>
        <taxon>Pseudomonadota</taxon>
        <taxon>Gammaproteobacteria</taxon>
        <taxon>Lysobacterales</taxon>
        <taxon>Lysobacteraceae</taxon>
        <taxon>Lysobacter</taxon>
    </lineage>
</organism>
<gene>
    <name evidence="5" type="ORF">AZ78_3832</name>
</gene>
<keyword evidence="1" id="KW-0677">Repeat</keyword>
<dbReference type="Gene3D" id="2.60.120.260">
    <property type="entry name" value="Galactose-binding domain-like"/>
    <property type="match status" value="1"/>
</dbReference>
<evidence type="ECO:0000256" key="1">
    <source>
        <dbReference type="ARBA" id="ARBA00022737"/>
    </source>
</evidence>
<feature type="region of interest" description="Disordered" evidence="2">
    <location>
        <begin position="3071"/>
        <end position="3090"/>
    </location>
</feature>
<dbReference type="PANTHER" id="PTHR32305:SF15">
    <property type="entry name" value="PROTEIN RHSA-RELATED"/>
    <property type="match status" value="1"/>
</dbReference>
<dbReference type="Pfam" id="PF05593">
    <property type="entry name" value="RHS_repeat"/>
    <property type="match status" value="11"/>
</dbReference>
<feature type="transmembrane region" description="Helical" evidence="3">
    <location>
        <begin position="4114"/>
        <end position="4134"/>
    </location>
</feature>
<keyword evidence="6" id="KW-1185">Reference proteome</keyword>
<name>A0A120AHJ5_9GAMM</name>
<sequence length="4746" mass="515284">MISGNGLGLFNGSASQIGTGLGGGARLGQGKDNQYVNIATGNLLLQSQDEQLLYRGMTIAAQRTYNSRGLLADVGADAWITGFERRVELLSGTLNAAGSVMRRYSGDGSYQDFAFVSADLYRSTTGDGAHDTLNRDGATGTWTWVEGSTRREEQYANHADATLKGRLTRIRDLKSDGVSAATWNVVYDASNRVSEVQAVEGAPQEALIFGYDANGRLSTLSTRINGVVNEQVTYGYDGSGRLSSVLVDLTPADAAGDRDVWDTSNFANNDGYRFHTVYTYVDASSLQLSQVRQSDGTLVSYTYDAQGRVRTLTRGDVNTDDSDGAGQTLTFTYDTANRSTEVADSTGRSWGYVYDAAGQLIEVRSPAVSGVRDLTQYSYDASGNVTRVKAVRGSATLSETVYQYDANGNVLWQWNTVNPASGTAATAVQRTYTATNQLASETVYAGLDADRELAAQAPSGGLTTSYVYDAQDRVRFVIDALGAVHEFEYETVGAGAGQVSKSRQYLGAAYSGAMTLAGLTAWATTSQRAQSTLSESTYNGKGRLSGTKTYSSVDASGNGVENDATEIVQYLYDAHGLLTQRRLMRSSTTAVDDGRDVSHTTTYLYDGMGRVLSEVVTEKVGAGSDQLRRIVSQWTYQDSGASVRMVIEGGTVNDGVTSNDLLRVEVRDKAGQLISVTDSAFSGGAARTVSKNYYDTAGRLRASEDAGGARSYFFYDEEGQLAAQVDETGAVIEFIRDDLGRVIQTKSYATQVDASTWVTAGKVVPATVDEIRPAESADDRALTQSYDALGRLLSEQSGADGAVTLYSYDGAGRLLQTAVQDGAGSARVTRYFYDENGRQTGRLDAEGYLTEHSYDLAGRRVASMAYATATLDEQRATGSLTQLRPASNAADQLTRWFYDGRGNVVGELNAEGYLTQYVFDEARYERAVQSFAKQLTGLNGSESFDFLRASAATGAVRENRRGYDSLGRLSTERNAEGTVTRYSYDAQGRVLRTETAADTSEVREGRLRYNVFGELIGELDGEGSTRVTAGMTEAQLDAVYAQYGVRHSYNNLGQRIESIDAAGNKTWYFYDASGQPTFTVKGVANTSGVANAQGEVTEIRYNAFGEVRDTTAYNGRITLATAGSRDSAATAITTLAYVAASDSRRSITYTNRGQVASTLDAEGSSTRYTYNAFNEQIREERAYGTAAASISDYQYDKRGLLTARTDAVGKAEQRGVSSVYDAFGRVTSATDARGVATTFAYDRLGRQITRNSRVTYNQIATWSTSYDAYGRSLTTTDPSGAVTTYAYDDAARSLTVTTPEGSRVVTVRNRHGQTVTITENITASKTVTRTHLYDRDGRLIESHDGLNNVSRNEYDTRGLLSATVDGSGRRVELHYDAVGRVLKRIEDPAGLALTTVYTYDAQGRQLSVTDASGRVSQQRYDRSGRLTEVAVDPSGLNLRTLYGYDEQGRQITVTDPSGTVVQYDYDALGRRIAEHVDPAGLNLTTSYVYDQNDNLIRRADAAGGVTRYVYDEGNQLIYTTDPVGAITRQWFDAAGRLVSVRTFAATTDTAALTDGMSVGQMDAKLVWRPSDVHQFRVHDKDGRARFVLDNISHTTYSVTETIYDQANRLVGTRRYASVIPVENAILQELYAGRMSPEALLAHAAMPARNDALDQTEYRLYDDAGRVRLTMNGLGHVVSYRYDAGGRVVEEKRYANPLAGASLGATQVAILAGNADVATVLSAIPAGQDPVTYRIYDGAGRVRFTIDAIGAVQEVFLDGAGRTVGSRAYANALSIPEPLLGKIRSGDRSAQADLIAQIATAQLADEARDVQEYAIFDSAGRKRYAVDAAGYVTKYSYDAAGRVTAVYPGIALVKSKEADNGPFHGLTGTIPSNGIARFEPGFKSRILAGTATIAEFDAIGPEKYVWDEGASTYVFRNSWEHAEAERVTANIYDAAGRLRYQVLGRQLVELRYDGSGRTIEEIAYGVEFYPFDGTAADCAEAIRFAGGDQPENQRRTRYVYDGAGQLRFTVNPLGSVTEQRYDGVGRMIEKRSYGAAIAAGTVMSESEVATAIASQADVRATRTAYDGAGRALTITDAFGHAERFAYDALGQLSSYVNRNNATWSYAYDPAGRRVAETGPQVQIATADAQGNVSITTRSIVTRTAYDTLGNVVSRIQDADTAEACITRYEYDNRGHQIRTIFPDAGQIDPSTGELNATGVGATIEVTYDALGRAVMQKDVRGYYSYKIYGRNGLVSWEIDQEGYVTGYAYNGFGEQTHLTRYAGRLDLPAGQPVSSEQIGAKITGISVYGMDRMLETVYDSSGRVADIYEYSAIDNEWGRYAHRFGAKYKRYNSFGDLINEQTLIDNLYDRSVPEHRYIRNRNFVKTASTDHFYDAAGHRIMTVDPESYATQWEYNARGEVVLQVEYAKRVVWPDYEIGQYEYGQPTLTSADADSGYDRRTEYVYDALGRRIAETRQVHYQSIDGAVGVRALVVANGYDNEGRVVSVNADGQVTQTVYDALGRVVSVKEPERTVLKSDALAQLASVSVNLADASLYEQVSPYSTMVYDAFGNVVQLRRYANGLRNGEVAAQASSRDVLHTTRYDRQGRSVWEKDAAGTVYTRQYDAADNLVLACSWLDGSDGRAARVVTETAYDRNGRQITSKVSRELFHNGVSLQQIVVDTSEQVRYNAFGEIIAKDSRLDAALATSEFAAQFTYDMQGNMISSNADGGVVHTYSYDRVGKLKLDQNEIIVYQASNNSPQLDYASRVSIYDALGRVTGRSETPLGWEGLTDERLGYDRWGNITEFGGRDTVTRSRYDEANQLIWRSAPEVSVVHADGSETIERPEQTWYYDAQGRLIASRDANGSLRQQAYDAAGQLIASTDGVGHTTRHAYDALGRQLLSQDALGYLTFREFDAAGRIVGQGDYLIDSNGTTRNRQLRESYRLNQRGDRLTVTDAAGQSASYDYDSRGLLIRSRTAAGVTVSYGYDTQGKKIRETNALSDSTLVGGNAERRSRVDEDGEIVFLDEQTWKYDFLGRLIDHNDLSGADYDYEYHAQTGQLVALHSHWAPQNRQVSTPIVDSASDGVPWREWRDNGELSGGEMPPANAGSASRHFEYDGDGRLWVVREGDDWFRYTYDYQGNRTSEESYTRDGAGRRVHMITRATYDAHNRIVNVTQDELGEVLSNGSPPPNGGFESGDAGWIKGDGWTIRQGEGGVGAYDGGWLAEYEHEGDLHHLVAHSTLLNTARVRVQPGQSISASAMVAFAGSDGNISATLKFMWYDANGMPLGESTSDQAVTNEASGTWERVTINATAPSGAAIMIVRIDSFCVGSGKFVVDDLRWDYQDISGEDAETTGRRVLDVSYGYDAVGNRRKVVARTDYGDPNLSQADRHGLYNGGFEHGGTNWELENGWSIAPIEGEDRPYEGGFSAKYNLSGPGGRITYDKLLAVRPGETIALSAMVQQGASSSGEAGAGVFLQWFDANGNPTGDIARGNMVTSGGWLPSTLVATAPPGAAYMKIGGVAYRNSGNDPLWMDEFRWSFSAPNGEFFAGDTGWTNKEHGWSVVGYDAGNGATEYSAQFGSNGSGRIYNDEPAQVREGDWVTASAWVLLNSGDTGGGVFVHFLDDNGQVVGVGRGEMIESGSGWRESRMKPVKVPPGATQMQIGGVAYRTGGSGVVKMDHFSWQYDRDGLAGEPSQGNAPYNAPEAVKTYWYDYDAENRVTLANGKLVNGQVVLGNADVSYALAYDAAGRTVYRRFLQGQQVMQEATQYDQRGQRQLVFMAQPLGGGALVALKEQFVYDDLGRVIERREYYDADDQRRDIQVGGWIRHAETYEYDADGRLLRQNSYGRPLLWTPDLNQSQAARIDRYALSLISQVDYARYGYDVAGRSRGYAFVSHALEDSSGALPNDPVGYTQYYTYEYEARESYLEAAVYGTSSNPDFRPTTTYSQYDGWGRRVAIREHTPKQSNTPQVDDKLRYFAYDNDGNILRRSEGHMDDGVFAQSAPESGRTQTYAYINGQHIASGTFSGQVDLLGRLTAYQSSEAGDMRVPVQAGDTLRRIAGRVYGNENLWYVLASANALEGADTALTAGTTINVPDVKVTANDANTFKPFNPSEAIGSTTPNLPYIEPPPKNHCNAVAAVLAVVIVAVAYVFAPYIGQVVQSVLGTGALATGVTAGAATVAASTVVRGAASAIGVASFSWRDVTVDGITAGVTAGAGAYLAGTATFGKVAADGSRVLNNAGRVAQGMASYGGTVVANATVGRDTYFSWKGLAATAAGAYLGAKLNPSGSLPITDGSNGFERFANDFAGSALDGAINATARRLMGLGKQNWGQIAVDAFGNAIGNAIIGGLQARQVEQKLLDGFTPDQVRAYKQFKAQGEADGMTAASILRNMRGDIPIEDQVGLIRRTLEMSQADPGIFDSDYRRGMAQEYLGMIRGDGGAALSQQDIGRAIRLLEENGAFRLGVPEVIVRQQELIEVDAAVMSAPFESLVDSAADLESELRARREQEHPALLNQKIDAAAQGVGKVVIGMGRAIERAPVLKYGLVAMDVASGPAMYLVREGLAATPVGSWIEAGQERAVGAVSNRFEERPGYSRADAGNAAVGTISVGGMTFFGATGLLKRLPVIERLLAKLPSAKFSDDMRVESAGDGYTSRAKGTSLDHDRTPSPALKGDPYHPDSVAARIKPPYKANPAHDERSRLFDHRKTPEPLDAAIVYTNSIRGGMGTWYGRGAEGKIYQFFDDNAGKVHFSGIINQAKVPNEVLKQLGK</sequence>
<dbReference type="Gene3D" id="2.180.10.10">
    <property type="entry name" value="RHS repeat-associated core"/>
    <property type="match status" value="9"/>
</dbReference>
<keyword evidence="3" id="KW-1133">Transmembrane helix</keyword>
<dbReference type="InterPro" id="IPR056823">
    <property type="entry name" value="TEN-like_YD-shell"/>
</dbReference>
<protein>
    <submittedName>
        <fullName evidence="5">Rhs-family protein</fullName>
    </submittedName>
</protein>
<dbReference type="PROSITE" id="PS51782">
    <property type="entry name" value="LYSM"/>
    <property type="match status" value="1"/>
</dbReference>
<dbReference type="EMBL" id="JAJA02000001">
    <property type="protein sequence ID" value="KWS06277.1"/>
    <property type="molecule type" value="Genomic_DNA"/>
</dbReference>
<dbReference type="NCBIfam" id="TIGR01643">
    <property type="entry name" value="YD_repeat_2x"/>
    <property type="match status" value="14"/>
</dbReference>
<comment type="caution">
    <text evidence="5">The sequence shown here is derived from an EMBL/GenBank/DDBJ whole genome shotgun (WGS) entry which is preliminary data.</text>
</comment>
<accession>A0A120AHJ5</accession>
<dbReference type="InterPro" id="IPR031325">
    <property type="entry name" value="RHS_repeat"/>
</dbReference>
<keyword evidence="3" id="KW-0472">Membrane</keyword>
<dbReference type="InterPro" id="IPR050708">
    <property type="entry name" value="T6SS_VgrG/RHS"/>
</dbReference>
<dbReference type="InterPro" id="IPR006530">
    <property type="entry name" value="YD"/>
</dbReference>
<feature type="transmembrane region" description="Helical" evidence="3">
    <location>
        <begin position="4141"/>
        <end position="4164"/>
    </location>
</feature>
<keyword evidence="3" id="KW-0812">Transmembrane</keyword>
<evidence type="ECO:0000256" key="3">
    <source>
        <dbReference type="SAM" id="Phobius"/>
    </source>
</evidence>
<evidence type="ECO:0000259" key="4">
    <source>
        <dbReference type="PROSITE" id="PS51782"/>
    </source>
</evidence>
<reference evidence="5 6" key="1">
    <citation type="journal article" date="2014" name="Genome Announc.">
        <title>Draft Genome Sequence of Lysobacter capsici AZ78, a Bacterium Antagonistic to Plant-Pathogenic Oomycetes.</title>
        <authorList>
            <person name="Puopolo G."/>
            <person name="Sonego P."/>
            <person name="Engelen K."/>
            <person name="Pertot I."/>
        </authorList>
    </citation>
    <scope>NUCLEOTIDE SEQUENCE [LARGE SCALE GENOMIC DNA]</scope>
    <source>
        <strain evidence="5 6">AZ78</strain>
    </source>
</reference>
<dbReference type="InterPro" id="IPR018392">
    <property type="entry name" value="LysM"/>
</dbReference>
<dbReference type="SUPFAM" id="SSF101898">
    <property type="entry name" value="NHL repeat"/>
    <property type="match status" value="1"/>
</dbReference>
<dbReference type="Pfam" id="PF25023">
    <property type="entry name" value="TEN_YD-shell"/>
    <property type="match status" value="2"/>
</dbReference>
<evidence type="ECO:0000256" key="2">
    <source>
        <dbReference type="SAM" id="MobiDB-lite"/>
    </source>
</evidence>
<feature type="region of interest" description="Disordered" evidence="2">
    <location>
        <begin position="4627"/>
        <end position="4654"/>
    </location>
</feature>
<proteinExistence type="predicted"/>
<feature type="domain" description="LysM" evidence="4">
    <location>
        <begin position="4024"/>
        <end position="4072"/>
    </location>
</feature>